<dbReference type="InterPro" id="IPR034154">
    <property type="entry name" value="TOPRIM_DnaG/twinkle"/>
</dbReference>
<feature type="domain" description="Toprim" evidence="2">
    <location>
        <begin position="233"/>
        <end position="322"/>
    </location>
</feature>
<accession>A0A7V8U9M6</accession>
<keyword evidence="5" id="KW-1185">Reference proteome</keyword>
<sequence>MRNDASELAQRLARNAEAVCRHYLSNGRREGRYWLVGDVENTPGRSLYVRLKGTESGKGAAGKWTDAATGEHGDLLDLIAANRRLDSLRDILDEARTFLSLPRPDPPPRQPPAPTGSPEAARRLFAMSQPIAGTLAEAYLRSRALTGLRNCTALRFHPRCYYRGDEDDPRDRVRDAWPALIAAVTDLAGTQTGAHRTWLDLSGQDKAPVSTPRRAMGHLLGHGVRFGVADDELAAGEGIETMLSLRRVMPTLPMVAALSANHLAVLLFPPTLRRLYLARDNDAAGHGAVAALAERATSVGIEALTLEPRLGDFNEDLRTFGPEALAAAVRLQLAPEDVARFVRSISAIEAAAL</sequence>
<feature type="domain" description="DUF7146" evidence="3">
    <location>
        <begin position="117"/>
        <end position="226"/>
    </location>
</feature>
<name>A0A7V8U9M6_9SPHN</name>
<proteinExistence type="predicted"/>
<dbReference type="InterPro" id="IPR055570">
    <property type="entry name" value="DUF7146"/>
</dbReference>
<dbReference type="Pfam" id="PF23639">
    <property type="entry name" value="DUF7146"/>
    <property type="match status" value="1"/>
</dbReference>
<evidence type="ECO:0000256" key="1">
    <source>
        <dbReference type="SAM" id="MobiDB-lite"/>
    </source>
</evidence>
<evidence type="ECO:0000313" key="5">
    <source>
        <dbReference type="Proteomes" id="UP000589292"/>
    </source>
</evidence>
<dbReference type="CDD" id="cd01029">
    <property type="entry name" value="TOPRIM_primases"/>
    <property type="match status" value="1"/>
</dbReference>
<reference evidence="4 5" key="1">
    <citation type="journal article" date="1994" name="Int. J. Syst. Bacteriol.">
        <title>Phylogenetic positions of novel aerobic, bacteriochlorophyll a-containing bacteria and description of Roseococcus thiosulfatophilus gen. nov., sp. nov., Erythromicrobium ramosum gen. nov., sp. nov., and Erythrobacter litoralis sp. nov.</title>
        <authorList>
            <person name="Yurkov V."/>
            <person name="Stackebrandt E."/>
            <person name="Holmes A."/>
            <person name="Fuerst J.A."/>
            <person name="Hugenholtz P."/>
            <person name="Golecki J."/>
            <person name="Gad'on N."/>
            <person name="Gorlenko V.M."/>
            <person name="Kompantseva E.I."/>
            <person name="Drews G."/>
        </authorList>
    </citation>
    <scope>NUCLEOTIDE SEQUENCE [LARGE SCALE GENOMIC DNA]</scope>
    <source>
        <strain evidence="4 5">KR-99</strain>
    </source>
</reference>
<evidence type="ECO:0000313" key="4">
    <source>
        <dbReference type="EMBL" id="MBA1375936.1"/>
    </source>
</evidence>
<evidence type="ECO:0000259" key="2">
    <source>
        <dbReference type="Pfam" id="PF13362"/>
    </source>
</evidence>
<dbReference type="EMBL" id="VDES01000003">
    <property type="protein sequence ID" value="MBA1375936.1"/>
    <property type="molecule type" value="Genomic_DNA"/>
</dbReference>
<dbReference type="RefSeq" id="WP_181268339.1">
    <property type="nucleotide sequence ID" value="NZ_BAAAGB010000001.1"/>
</dbReference>
<feature type="region of interest" description="Disordered" evidence="1">
    <location>
        <begin position="98"/>
        <end position="119"/>
    </location>
</feature>
<comment type="caution">
    <text evidence="4">The sequence shown here is derived from an EMBL/GenBank/DDBJ whole genome shotgun (WGS) entry which is preliminary data.</text>
</comment>
<dbReference type="Proteomes" id="UP000589292">
    <property type="component" value="Unassembled WGS sequence"/>
</dbReference>
<protein>
    <submittedName>
        <fullName evidence="4">DNA primase</fullName>
    </submittedName>
</protein>
<gene>
    <name evidence="4" type="ORF">FG486_16450</name>
</gene>
<dbReference type="Pfam" id="PF13362">
    <property type="entry name" value="Toprim_3"/>
    <property type="match status" value="1"/>
</dbReference>
<evidence type="ECO:0000259" key="3">
    <source>
        <dbReference type="Pfam" id="PF23639"/>
    </source>
</evidence>
<dbReference type="InterPro" id="IPR006171">
    <property type="entry name" value="TOPRIM_dom"/>
</dbReference>
<dbReference type="AlphaFoldDB" id="A0A7V8U9M6"/>
<organism evidence="4 5">
    <name type="scientific">Sphingomonas ursincola</name>
    <dbReference type="NCBI Taxonomy" id="56361"/>
    <lineage>
        <taxon>Bacteria</taxon>
        <taxon>Pseudomonadati</taxon>
        <taxon>Pseudomonadota</taxon>
        <taxon>Alphaproteobacteria</taxon>
        <taxon>Sphingomonadales</taxon>
        <taxon>Sphingomonadaceae</taxon>
        <taxon>Sphingomonas</taxon>
    </lineage>
</organism>
<feature type="compositionally biased region" description="Pro residues" evidence="1">
    <location>
        <begin position="103"/>
        <end position="115"/>
    </location>
</feature>